<dbReference type="GO" id="GO:0043709">
    <property type="term" value="P:cell adhesion involved in single-species biofilm formation"/>
    <property type="evidence" value="ECO:0007669"/>
    <property type="project" value="TreeGrafter"/>
</dbReference>
<reference evidence="3 4" key="1">
    <citation type="journal article" date="2008" name="Genome Res.">
        <title>Comparative genome analysis of Salmonella enteritidis PT4 and Salmonella gallinarum 287/91 provides insights into evolutionary and host adaptation pathways.</title>
        <authorList>
            <person name="Thomson N.R."/>
            <person name="Clayton D.J."/>
            <person name="Windhorst D."/>
            <person name="Vernikos G."/>
            <person name="Davidson S."/>
            <person name="Churcher C."/>
            <person name="Quail M.A."/>
            <person name="Stevens M."/>
            <person name="Jones M.A."/>
            <person name="Watson M."/>
            <person name="Barron A."/>
            <person name="Layton A."/>
            <person name="Pickard D."/>
            <person name="Kingsley R.A."/>
            <person name="Bignell A."/>
            <person name="Clark L."/>
            <person name="Harris B."/>
            <person name="Ormond D."/>
            <person name="Abdellah Z."/>
            <person name="Brooks K."/>
            <person name="Cherevach I."/>
            <person name="Chillingworth T."/>
            <person name="Woodward J."/>
            <person name="Norberczak H."/>
            <person name="Lord A."/>
            <person name="Arrowsmith C."/>
            <person name="Jagels K."/>
            <person name="Moule S."/>
            <person name="Mungall K."/>
            <person name="Sanders M."/>
            <person name="Whitehead S."/>
            <person name="Chabalgoity J.A."/>
            <person name="Maskell D."/>
            <person name="Humphrey T."/>
            <person name="Roberts M."/>
            <person name="Barrow P.A."/>
            <person name="Dougan G."/>
            <person name="Parkhill J."/>
        </authorList>
    </citation>
    <scope>NUCLEOTIDE SEQUENCE [LARGE SCALE GENOMIC DNA]</scope>
    <source>
        <strain evidence="3 4">P125109</strain>
    </source>
</reference>
<dbReference type="PANTHER" id="PTHR33420">
    <property type="entry name" value="FIMBRIAL SUBUNIT ELFA-RELATED"/>
    <property type="match status" value="1"/>
</dbReference>
<dbReference type="PANTHER" id="PTHR33420:SF33">
    <property type="entry name" value="MINOR FIMBRIAL SUBUNIT"/>
    <property type="match status" value="1"/>
</dbReference>
<dbReference type="NCBIfam" id="NF011807">
    <property type="entry name" value="PRK15276.1"/>
    <property type="match status" value="1"/>
</dbReference>
<dbReference type="InterPro" id="IPR036937">
    <property type="entry name" value="Adhesion_dom_fimbrial_sf"/>
</dbReference>
<evidence type="ECO:0000256" key="1">
    <source>
        <dbReference type="SAM" id="SignalP"/>
    </source>
</evidence>
<evidence type="ECO:0000313" key="4">
    <source>
        <dbReference type="Proteomes" id="UP000000613"/>
    </source>
</evidence>
<dbReference type="AlphaFoldDB" id="A0A6C7HU78"/>
<organism evidence="3 4">
    <name type="scientific">Salmonella enteritidis PT4 (strain P125109)</name>
    <dbReference type="NCBI Taxonomy" id="550537"/>
    <lineage>
        <taxon>Bacteria</taxon>
        <taxon>Pseudomonadati</taxon>
        <taxon>Pseudomonadota</taxon>
        <taxon>Gammaproteobacteria</taxon>
        <taxon>Enterobacterales</taxon>
        <taxon>Enterobacteriaceae</taxon>
        <taxon>Salmonella</taxon>
    </lineage>
</organism>
<dbReference type="InterPro" id="IPR000259">
    <property type="entry name" value="Adhesion_dom_fimbrial"/>
</dbReference>
<protein>
    <submittedName>
        <fullName evidence="3">Fimbrial subunit</fullName>
    </submittedName>
</protein>
<keyword evidence="1" id="KW-0732">Signal</keyword>
<proteinExistence type="predicted"/>
<feature type="signal peptide" evidence="1">
    <location>
        <begin position="1"/>
        <end position="23"/>
    </location>
</feature>
<dbReference type="SUPFAM" id="SSF49401">
    <property type="entry name" value="Bacterial adhesins"/>
    <property type="match status" value="1"/>
</dbReference>
<name>A0A6C7HU78_SALEP</name>
<dbReference type="KEGG" id="set:SEN2798"/>
<dbReference type="Gene3D" id="2.60.40.1090">
    <property type="entry name" value="Fimbrial-type adhesion domain"/>
    <property type="match status" value="1"/>
</dbReference>
<feature type="chain" id="PRO_5025637546" evidence="1">
    <location>
        <begin position="24"/>
        <end position="162"/>
    </location>
</feature>
<dbReference type="Pfam" id="PF00419">
    <property type="entry name" value="Fimbrial"/>
    <property type="match status" value="1"/>
</dbReference>
<dbReference type="InterPro" id="IPR008966">
    <property type="entry name" value="Adhesion_dom_sf"/>
</dbReference>
<accession>A0A6C7HU78</accession>
<dbReference type="InterPro" id="IPR050263">
    <property type="entry name" value="Bact_Fimbrial_Adh_Pro"/>
</dbReference>
<sequence length="162" mass="17650">MMERFIVKRVLILTLLITQFACADNLTFHGKLINPPACTINNGEMLEVSFGSVIIDNIDGVNYLTEIPWTLTCDSSFRDDALTFTLSYLGTATPYSAKALTTSVPELGIELQQNGTVFPPGTSLTINESSLPTLKAVPVKQPGKEPAEGDFEAFATLQVDYQ</sequence>
<dbReference type="GO" id="GO:0009289">
    <property type="term" value="C:pilus"/>
    <property type="evidence" value="ECO:0007669"/>
    <property type="project" value="InterPro"/>
</dbReference>
<feature type="domain" description="Fimbrial-type adhesion" evidence="2">
    <location>
        <begin position="28"/>
        <end position="162"/>
    </location>
</feature>
<gene>
    <name evidence="3" type="ordered locus">SEN2798</name>
</gene>
<dbReference type="EMBL" id="AM933172">
    <property type="protein sequence ID" value="CAR34377.1"/>
    <property type="molecule type" value="Genomic_DNA"/>
</dbReference>
<evidence type="ECO:0000259" key="2">
    <source>
        <dbReference type="Pfam" id="PF00419"/>
    </source>
</evidence>
<evidence type="ECO:0000313" key="3">
    <source>
        <dbReference type="EMBL" id="CAR34377.1"/>
    </source>
</evidence>
<dbReference type="Proteomes" id="UP000000613">
    <property type="component" value="Chromosome"/>
</dbReference>